<dbReference type="PANTHER" id="PTHR13252:SF9">
    <property type="entry name" value="F-BOX ONLY PROTEIN 28"/>
    <property type="match status" value="1"/>
</dbReference>
<dbReference type="AlphaFoldDB" id="A0AAD5RTT4"/>
<sequence length="595" mass="66620">MDDPPTLESLPDELLIRVLSYLTPTEKAALQQVSRRILRVSRDNTLWKHLSFNKSLQIDDVHGRRALFDPEVPECTAKPGSAEYTRLLENWDPFYPGEPTNWYDEYIQRNGPISVNWFQQAYRNVNFARYYLDARGMALWHPKAHRGTSIAVTPMADGSVYLWDVRGTKEKRGSVLAKSDVGSIFYEGKGKGRRDELADTGVVECVAVDSDRDMAFVAVESHLMHIDLKTLRTVSSITFPWVIGSLSSTQPGVPLTVGTNLGIHLYDHRTNVKPRHDRDEKLEKPASGAYQSLIDTLFLSPLPAYAPLPQPGPLSILHLENPGQPNSVSDDIYVTGRFSNILLYDRRKFDHMVSSIHSGARLCTLSSLPYSSSVFDYEYRSKGLYSLAQVDASKQLDGGRTIIAGGEYNSKGSLELYDLLPPNRSTLNHSSGELQRGTMKNRQTASSSKILSVVTHGSRIALSDSSGFVKWFERDGFTEVRRWKIGHSFMGATHSLFASMPGSDDVARKMLVTSNPGEDDAGINRSDILFWTGEKLGLMRFSARAGTVPGDFEGDATQTPEELEMEENERLHSQRMRDALQRHADEVRFVQELGL</sequence>
<keyword evidence="3" id="KW-1185">Reference proteome</keyword>
<dbReference type="InterPro" id="IPR039719">
    <property type="entry name" value="FBXO28"/>
</dbReference>
<feature type="domain" description="F-box" evidence="1">
    <location>
        <begin position="4"/>
        <end position="50"/>
    </location>
</feature>
<gene>
    <name evidence="2" type="ORF">MKZ38_009943</name>
</gene>
<dbReference type="Pfam" id="PF12937">
    <property type="entry name" value="F-box-like"/>
    <property type="match status" value="1"/>
</dbReference>
<dbReference type="Proteomes" id="UP001201980">
    <property type="component" value="Unassembled WGS sequence"/>
</dbReference>
<dbReference type="SUPFAM" id="SSF50969">
    <property type="entry name" value="YVTN repeat-like/Quinoprotein amine dehydrogenase"/>
    <property type="match status" value="1"/>
</dbReference>
<dbReference type="InterPro" id="IPR001810">
    <property type="entry name" value="F-box_dom"/>
</dbReference>
<dbReference type="GO" id="GO:0000209">
    <property type="term" value="P:protein polyubiquitination"/>
    <property type="evidence" value="ECO:0007669"/>
    <property type="project" value="TreeGrafter"/>
</dbReference>
<dbReference type="PROSITE" id="PS50181">
    <property type="entry name" value="FBOX"/>
    <property type="match status" value="1"/>
</dbReference>
<accession>A0AAD5RTT4</accession>
<dbReference type="PANTHER" id="PTHR13252">
    <property type="entry name" value="F-BOX ONLY PROTEIN 28"/>
    <property type="match status" value="1"/>
</dbReference>
<proteinExistence type="predicted"/>
<reference evidence="2" key="1">
    <citation type="submission" date="2022-07" db="EMBL/GenBank/DDBJ databases">
        <title>Draft genome sequence of Zalerion maritima ATCC 34329, a (micro)plastics degrading marine fungus.</title>
        <authorList>
            <person name="Paco A."/>
            <person name="Goncalves M.F.M."/>
            <person name="Rocha-Santos T.A.P."/>
            <person name="Alves A."/>
        </authorList>
    </citation>
    <scope>NUCLEOTIDE SEQUENCE</scope>
    <source>
        <strain evidence="2">ATCC 34329</strain>
    </source>
</reference>
<dbReference type="EMBL" id="JAKWBI020000081">
    <property type="protein sequence ID" value="KAJ2903458.1"/>
    <property type="molecule type" value="Genomic_DNA"/>
</dbReference>
<evidence type="ECO:0000313" key="2">
    <source>
        <dbReference type="EMBL" id="KAJ2903458.1"/>
    </source>
</evidence>
<comment type="caution">
    <text evidence="2">The sequence shown here is derived from an EMBL/GenBank/DDBJ whole genome shotgun (WGS) entry which is preliminary data.</text>
</comment>
<dbReference type="SMART" id="SM00256">
    <property type="entry name" value="FBOX"/>
    <property type="match status" value="1"/>
</dbReference>
<dbReference type="InterPro" id="IPR011044">
    <property type="entry name" value="Quino_amine_DH_bsu"/>
</dbReference>
<dbReference type="SUPFAM" id="SSF81383">
    <property type="entry name" value="F-box domain"/>
    <property type="match status" value="1"/>
</dbReference>
<organism evidence="2 3">
    <name type="scientific">Zalerion maritima</name>
    <dbReference type="NCBI Taxonomy" id="339359"/>
    <lineage>
        <taxon>Eukaryota</taxon>
        <taxon>Fungi</taxon>
        <taxon>Dikarya</taxon>
        <taxon>Ascomycota</taxon>
        <taxon>Pezizomycotina</taxon>
        <taxon>Sordariomycetes</taxon>
        <taxon>Lulworthiomycetidae</taxon>
        <taxon>Lulworthiales</taxon>
        <taxon>Lulworthiaceae</taxon>
        <taxon>Zalerion</taxon>
    </lineage>
</organism>
<dbReference type="InterPro" id="IPR036047">
    <property type="entry name" value="F-box-like_dom_sf"/>
</dbReference>
<evidence type="ECO:0000259" key="1">
    <source>
        <dbReference type="PROSITE" id="PS50181"/>
    </source>
</evidence>
<protein>
    <recommendedName>
        <fullName evidence="1">F-box domain-containing protein</fullName>
    </recommendedName>
</protein>
<name>A0AAD5RTT4_9PEZI</name>
<dbReference type="Gene3D" id="1.20.1280.50">
    <property type="match status" value="1"/>
</dbReference>
<evidence type="ECO:0000313" key="3">
    <source>
        <dbReference type="Proteomes" id="UP001201980"/>
    </source>
</evidence>